<reference evidence="2 3" key="1">
    <citation type="submission" date="2020-08" db="EMBL/GenBank/DDBJ databases">
        <title>Genomic Encyclopedia of Type Strains, Phase IV (KMG-IV): sequencing the most valuable type-strain genomes for metagenomic binning, comparative biology and taxonomic classification.</title>
        <authorList>
            <person name="Goeker M."/>
        </authorList>
    </citation>
    <scope>NUCLEOTIDE SEQUENCE [LARGE SCALE GENOMIC DNA]</scope>
    <source>
        <strain evidence="2 3">DSM 12251</strain>
    </source>
</reference>
<evidence type="ECO:0000313" key="3">
    <source>
        <dbReference type="Proteomes" id="UP000534294"/>
    </source>
</evidence>
<dbReference type="EMBL" id="JACHIF010000012">
    <property type="protein sequence ID" value="MBB5040199.1"/>
    <property type="molecule type" value="Genomic_DNA"/>
</dbReference>
<comment type="caution">
    <text evidence="2">The sequence shown here is derived from an EMBL/GenBank/DDBJ whole genome shotgun (WGS) entry which is preliminary data.</text>
</comment>
<feature type="transmembrane region" description="Helical" evidence="1">
    <location>
        <begin position="48"/>
        <end position="68"/>
    </location>
</feature>
<proteinExistence type="predicted"/>
<feature type="transmembrane region" description="Helical" evidence="1">
    <location>
        <begin position="12"/>
        <end position="33"/>
    </location>
</feature>
<dbReference type="RefSeq" id="WP_184212744.1">
    <property type="nucleotide sequence ID" value="NZ_JACHIF010000012.1"/>
</dbReference>
<keyword evidence="1" id="KW-0812">Transmembrane</keyword>
<feature type="transmembrane region" description="Helical" evidence="1">
    <location>
        <begin position="75"/>
        <end position="92"/>
    </location>
</feature>
<keyword evidence="1" id="KW-0472">Membrane</keyword>
<keyword evidence="3" id="KW-1185">Reference proteome</keyword>
<name>A0A7W7YQ64_9BACT</name>
<protein>
    <submittedName>
        <fullName evidence="2">Uncharacterized protein</fullName>
    </submittedName>
</protein>
<keyword evidence="1" id="KW-1133">Transmembrane helix</keyword>
<gene>
    <name evidence="2" type="ORF">HNQ64_004480</name>
</gene>
<organism evidence="2 3">
    <name type="scientific">Prosthecobacter dejongeii</name>
    <dbReference type="NCBI Taxonomy" id="48465"/>
    <lineage>
        <taxon>Bacteria</taxon>
        <taxon>Pseudomonadati</taxon>
        <taxon>Verrucomicrobiota</taxon>
        <taxon>Verrucomicrobiia</taxon>
        <taxon>Verrucomicrobiales</taxon>
        <taxon>Verrucomicrobiaceae</taxon>
        <taxon>Prosthecobacter</taxon>
    </lineage>
</organism>
<dbReference type="Proteomes" id="UP000534294">
    <property type="component" value="Unassembled WGS sequence"/>
</dbReference>
<accession>A0A7W7YQ64</accession>
<sequence length="102" mass="11446">MKILRISETAQGWIDFFAIAGPWLSCLILAVSMNPMIVCGRGLEADSILNLITVFWLAVPGLLLGVLCTKPLERWLGWAGFVWMTYMALLALKQNFPRMSPF</sequence>
<evidence type="ECO:0000256" key="1">
    <source>
        <dbReference type="SAM" id="Phobius"/>
    </source>
</evidence>
<evidence type="ECO:0000313" key="2">
    <source>
        <dbReference type="EMBL" id="MBB5040199.1"/>
    </source>
</evidence>
<dbReference type="AlphaFoldDB" id="A0A7W7YQ64"/>